<name>A0A068UAA4_COFCA</name>
<keyword evidence="1" id="KW-0732">Signal</keyword>
<evidence type="ECO:0000256" key="1">
    <source>
        <dbReference type="SAM" id="SignalP"/>
    </source>
</evidence>
<dbReference type="InParanoid" id="A0A068UAA4"/>
<protein>
    <submittedName>
        <fullName evidence="2">Uncharacterized protein</fullName>
    </submittedName>
</protein>
<gene>
    <name evidence="2" type="ORF">GSCOC_T00017985001</name>
</gene>
<dbReference type="EMBL" id="HG739096">
    <property type="protein sequence ID" value="CDP04553.1"/>
    <property type="molecule type" value="Genomic_DNA"/>
</dbReference>
<reference evidence="3" key="1">
    <citation type="journal article" date="2014" name="Science">
        <title>The coffee genome provides insight into the convergent evolution of caffeine biosynthesis.</title>
        <authorList>
            <person name="Denoeud F."/>
            <person name="Carretero-Paulet L."/>
            <person name="Dereeper A."/>
            <person name="Droc G."/>
            <person name="Guyot R."/>
            <person name="Pietrella M."/>
            <person name="Zheng C."/>
            <person name="Alberti A."/>
            <person name="Anthony F."/>
            <person name="Aprea G."/>
            <person name="Aury J.M."/>
            <person name="Bento P."/>
            <person name="Bernard M."/>
            <person name="Bocs S."/>
            <person name="Campa C."/>
            <person name="Cenci A."/>
            <person name="Combes M.C."/>
            <person name="Crouzillat D."/>
            <person name="Da Silva C."/>
            <person name="Daddiego L."/>
            <person name="De Bellis F."/>
            <person name="Dussert S."/>
            <person name="Garsmeur O."/>
            <person name="Gayraud T."/>
            <person name="Guignon V."/>
            <person name="Jahn K."/>
            <person name="Jamilloux V."/>
            <person name="Joet T."/>
            <person name="Labadie K."/>
            <person name="Lan T."/>
            <person name="Leclercq J."/>
            <person name="Lepelley M."/>
            <person name="Leroy T."/>
            <person name="Li L.T."/>
            <person name="Librado P."/>
            <person name="Lopez L."/>
            <person name="Munoz A."/>
            <person name="Noel B."/>
            <person name="Pallavicini A."/>
            <person name="Perrotta G."/>
            <person name="Poncet V."/>
            <person name="Pot D."/>
            <person name="Priyono X."/>
            <person name="Rigoreau M."/>
            <person name="Rouard M."/>
            <person name="Rozas J."/>
            <person name="Tranchant-Dubreuil C."/>
            <person name="VanBuren R."/>
            <person name="Zhang Q."/>
            <person name="Andrade A.C."/>
            <person name="Argout X."/>
            <person name="Bertrand B."/>
            <person name="de Kochko A."/>
            <person name="Graziosi G."/>
            <person name="Henry R.J."/>
            <person name="Jayarama X."/>
            <person name="Ming R."/>
            <person name="Nagai C."/>
            <person name="Rounsley S."/>
            <person name="Sankoff D."/>
            <person name="Giuliano G."/>
            <person name="Albert V.A."/>
            <person name="Wincker P."/>
            <person name="Lashermes P."/>
        </authorList>
    </citation>
    <scope>NUCLEOTIDE SEQUENCE [LARGE SCALE GENOMIC DNA]</scope>
    <source>
        <strain evidence="3">cv. DH200-94</strain>
    </source>
</reference>
<dbReference type="Gramene" id="CDP04553">
    <property type="protein sequence ID" value="CDP04553"/>
    <property type="gene ID" value="GSCOC_T00017985001"/>
</dbReference>
<dbReference type="OMA" id="FTICAHA"/>
<dbReference type="Proteomes" id="UP000295252">
    <property type="component" value="Chromosome XI"/>
</dbReference>
<accession>A0A068UAA4</accession>
<sequence length="65" mass="7086">MVRKGNAVIALAIWLLTVSACVVACAAARLQTSEQTVHPQGCRCCTFEWQPLIRCIRVCCGDDCC</sequence>
<dbReference type="PROSITE" id="PS51257">
    <property type="entry name" value="PROKAR_LIPOPROTEIN"/>
    <property type="match status" value="1"/>
</dbReference>
<dbReference type="AlphaFoldDB" id="A0A068UAA4"/>
<evidence type="ECO:0000313" key="2">
    <source>
        <dbReference type="EMBL" id="CDP04553.1"/>
    </source>
</evidence>
<proteinExistence type="predicted"/>
<feature type="signal peptide" evidence="1">
    <location>
        <begin position="1"/>
        <end position="20"/>
    </location>
</feature>
<feature type="chain" id="PRO_5001654716" evidence="1">
    <location>
        <begin position="21"/>
        <end position="65"/>
    </location>
</feature>
<keyword evidence="3" id="KW-1185">Reference proteome</keyword>
<organism evidence="2 3">
    <name type="scientific">Coffea canephora</name>
    <name type="common">Robusta coffee</name>
    <dbReference type="NCBI Taxonomy" id="49390"/>
    <lineage>
        <taxon>Eukaryota</taxon>
        <taxon>Viridiplantae</taxon>
        <taxon>Streptophyta</taxon>
        <taxon>Embryophyta</taxon>
        <taxon>Tracheophyta</taxon>
        <taxon>Spermatophyta</taxon>
        <taxon>Magnoliopsida</taxon>
        <taxon>eudicotyledons</taxon>
        <taxon>Gunneridae</taxon>
        <taxon>Pentapetalae</taxon>
        <taxon>asterids</taxon>
        <taxon>lamiids</taxon>
        <taxon>Gentianales</taxon>
        <taxon>Rubiaceae</taxon>
        <taxon>Ixoroideae</taxon>
        <taxon>Gardenieae complex</taxon>
        <taxon>Bertiereae - Coffeeae clade</taxon>
        <taxon>Coffeeae</taxon>
        <taxon>Coffea</taxon>
    </lineage>
</organism>
<evidence type="ECO:0000313" key="3">
    <source>
        <dbReference type="Proteomes" id="UP000295252"/>
    </source>
</evidence>